<name>A0ABY8AVV2_9GAMM</name>
<evidence type="ECO:0000313" key="2">
    <source>
        <dbReference type="EMBL" id="WED44608.1"/>
    </source>
</evidence>
<gene>
    <name evidence="2" type="ORF">PXX05_07410</name>
</gene>
<organism evidence="2 3">
    <name type="scientific">Legionella cardiaca</name>
    <dbReference type="NCBI Taxonomy" id="1071983"/>
    <lineage>
        <taxon>Bacteria</taxon>
        <taxon>Pseudomonadati</taxon>
        <taxon>Pseudomonadota</taxon>
        <taxon>Gammaproteobacteria</taxon>
        <taxon>Legionellales</taxon>
        <taxon>Legionellaceae</taxon>
        <taxon>Legionella</taxon>
    </lineage>
</organism>
<evidence type="ECO:0000313" key="3">
    <source>
        <dbReference type="Proteomes" id="UP001222087"/>
    </source>
</evidence>
<dbReference type="EMBL" id="CP119078">
    <property type="protein sequence ID" value="WED44608.1"/>
    <property type="molecule type" value="Genomic_DNA"/>
</dbReference>
<reference evidence="2 3" key="1">
    <citation type="submission" date="2023-02" db="EMBL/GenBank/DDBJ databases">
        <title>Genome Sequence of L. cardiaca H63T.</title>
        <authorList>
            <person name="Lopez A.E."/>
            <person name="Cianciotto N.P."/>
        </authorList>
    </citation>
    <scope>NUCLEOTIDE SEQUENCE [LARGE SCALE GENOMIC DNA]</scope>
    <source>
        <strain evidence="2 3">H63</strain>
    </source>
</reference>
<evidence type="ECO:0000256" key="1">
    <source>
        <dbReference type="SAM" id="SignalP"/>
    </source>
</evidence>
<feature type="signal peptide" evidence="1">
    <location>
        <begin position="1"/>
        <end position="21"/>
    </location>
</feature>
<protein>
    <submittedName>
        <fullName evidence="2">Uncharacterized protein</fullName>
    </submittedName>
</protein>
<sequence length="144" mass="15965">MKKFIAIILTTMLVGEASCFAATLNALNKEQFINAFVNKTSISIATDNLNGRTIENTFSMFMDEQGTVIGRMSHKPANEPQTDKGSYSIDDDGTAYITWQHWDGGKKLCFHAFDTANAYINVGCDNVFHTAFMKEAIKSGNHLK</sequence>
<feature type="chain" id="PRO_5045858878" evidence="1">
    <location>
        <begin position="22"/>
        <end position="144"/>
    </location>
</feature>
<accession>A0ABY8AVV2</accession>
<proteinExistence type="predicted"/>
<keyword evidence="1" id="KW-0732">Signal</keyword>
<dbReference type="Proteomes" id="UP001222087">
    <property type="component" value="Chromosome"/>
</dbReference>
<keyword evidence="3" id="KW-1185">Reference proteome</keyword>
<dbReference type="RefSeq" id="WP_275090429.1">
    <property type="nucleotide sequence ID" value="NZ_CP119078.1"/>
</dbReference>